<feature type="region of interest" description="Disordered" evidence="1">
    <location>
        <begin position="30"/>
        <end position="52"/>
    </location>
</feature>
<dbReference type="Gene3D" id="2.60.120.260">
    <property type="entry name" value="Galactose-binding domain-like"/>
    <property type="match status" value="1"/>
</dbReference>
<evidence type="ECO:0000256" key="1">
    <source>
        <dbReference type="SAM" id="MobiDB-lite"/>
    </source>
</evidence>
<reference evidence="3 4" key="1">
    <citation type="submission" date="2024-01" db="EMBL/GenBank/DDBJ databases">
        <authorList>
            <person name="Allen C."/>
            <person name="Tagirdzhanova G."/>
        </authorList>
    </citation>
    <scope>NUCLEOTIDE SEQUENCE [LARGE SCALE GENOMIC DNA]</scope>
</reference>
<dbReference type="Proteomes" id="UP001642405">
    <property type="component" value="Unassembled WGS sequence"/>
</dbReference>
<feature type="chain" id="PRO_5045274308" description="CBM-cenC domain-containing protein" evidence="2">
    <location>
        <begin position="18"/>
        <end position="198"/>
    </location>
</feature>
<organism evidence="3 4">
    <name type="scientific">Sporothrix curviconia</name>
    <dbReference type="NCBI Taxonomy" id="1260050"/>
    <lineage>
        <taxon>Eukaryota</taxon>
        <taxon>Fungi</taxon>
        <taxon>Dikarya</taxon>
        <taxon>Ascomycota</taxon>
        <taxon>Pezizomycotina</taxon>
        <taxon>Sordariomycetes</taxon>
        <taxon>Sordariomycetidae</taxon>
        <taxon>Ophiostomatales</taxon>
        <taxon>Ophiostomataceae</taxon>
        <taxon>Sporothrix</taxon>
    </lineage>
</organism>
<keyword evidence="2" id="KW-0732">Signal</keyword>
<evidence type="ECO:0000256" key="2">
    <source>
        <dbReference type="SAM" id="SignalP"/>
    </source>
</evidence>
<dbReference type="InterPro" id="IPR008979">
    <property type="entry name" value="Galactose-bd-like_sf"/>
</dbReference>
<keyword evidence="4" id="KW-1185">Reference proteome</keyword>
<feature type="compositionally biased region" description="Low complexity" evidence="1">
    <location>
        <begin position="30"/>
        <end position="41"/>
    </location>
</feature>
<feature type="signal peptide" evidence="2">
    <location>
        <begin position="1"/>
        <end position="17"/>
    </location>
</feature>
<evidence type="ECO:0008006" key="5">
    <source>
        <dbReference type="Google" id="ProtNLM"/>
    </source>
</evidence>
<proteinExistence type="predicted"/>
<comment type="caution">
    <text evidence="3">The sequence shown here is derived from an EMBL/GenBank/DDBJ whole genome shotgun (WGS) entry which is preliminary data.</text>
</comment>
<sequence>MKASVITGFLWAGLAIASVCKPSKVSSSSLSSSSSSAAPSATPDPNVAAADSNIAADPNNRWDYGGNDGSMVATTCVTGDPVGSCLEYTLGSSVSEDYLMYITYNAPTLVEGATYTWSFDMMRGAGNSGTMNFQILNGYVSLIVNDNIAISSISSTDWTHLSYAFVATAADNIGFYYSMNYAPAAEDLKFRNFELVAA</sequence>
<evidence type="ECO:0000313" key="3">
    <source>
        <dbReference type="EMBL" id="CAK7211097.1"/>
    </source>
</evidence>
<evidence type="ECO:0000313" key="4">
    <source>
        <dbReference type="Proteomes" id="UP001642405"/>
    </source>
</evidence>
<protein>
    <recommendedName>
        <fullName evidence="5">CBM-cenC domain-containing protein</fullName>
    </recommendedName>
</protein>
<accession>A0ABP0AV34</accession>
<dbReference type="SUPFAM" id="SSF49785">
    <property type="entry name" value="Galactose-binding domain-like"/>
    <property type="match status" value="1"/>
</dbReference>
<dbReference type="EMBL" id="CAWUHB010000003">
    <property type="protein sequence ID" value="CAK7211097.1"/>
    <property type="molecule type" value="Genomic_DNA"/>
</dbReference>
<name>A0ABP0AV34_9PEZI</name>
<gene>
    <name evidence="3" type="ORF">SCUCBS95973_001015</name>
</gene>